<dbReference type="EMBL" id="HF935497">
    <property type="protein sequence ID" value="CCX30891.1"/>
    <property type="molecule type" value="Genomic_DNA"/>
</dbReference>
<dbReference type="AlphaFoldDB" id="U4LTL5"/>
<dbReference type="OrthoDB" id="9977870at2759"/>
<reference evidence="1 2" key="1">
    <citation type="journal article" date="2013" name="PLoS Genet.">
        <title>The genome and development-dependent transcriptomes of Pyronema confluens: a window into fungal evolution.</title>
        <authorList>
            <person name="Traeger S."/>
            <person name="Altegoer F."/>
            <person name="Freitag M."/>
            <person name="Gabaldon T."/>
            <person name="Kempken F."/>
            <person name="Kumar A."/>
            <person name="Marcet-Houben M."/>
            <person name="Poggeler S."/>
            <person name="Stajich J.E."/>
            <person name="Nowrousian M."/>
        </authorList>
    </citation>
    <scope>NUCLEOTIDE SEQUENCE [LARGE SCALE GENOMIC DNA]</scope>
    <source>
        <strain evidence="2">CBS 100304</strain>
        <tissue evidence="1">Vegetative mycelium</tissue>
    </source>
</reference>
<accession>U4LTL5</accession>
<evidence type="ECO:0000313" key="2">
    <source>
        <dbReference type="Proteomes" id="UP000018144"/>
    </source>
</evidence>
<dbReference type="OMA" id="TEHCIIC"/>
<protein>
    <submittedName>
        <fullName evidence="1">Uncharacterized protein</fullName>
    </submittedName>
</protein>
<name>U4LTL5_PYROM</name>
<dbReference type="STRING" id="1076935.U4LTL5"/>
<gene>
    <name evidence="1" type="ORF">PCON_09492</name>
</gene>
<sequence length="248" mass="28297">MGLSCFSRPHGRRGERKERKTRRVIPRCSACLEPCEPVIFTPGDEKPLTLSPVTTLCQHVYHPQCMRNLWLSMRDGPPARCCGRFIPFSIVFQIFDELHDRAEISKFLVMFRAKTARPVDCLSCKKWILPEDIDEQLGSAYCNPAHGGCGGNTCVFCGKEGHIKGPVKERDIQLFGKRSKSKKEEVEERKVVCMNTTQQQQEEILSERLFAKHGWERCRAEKCGVRLSRYTGCQEVICKCGQANILPF</sequence>
<dbReference type="Proteomes" id="UP000018144">
    <property type="component" value="Unassembled WGS sequence"/>
</dbReference>
<proteinExistence type="predicted"/>
<keyword evidence="2" id="KW-1185">Reference proteome</keyword>
<organism evidence="1 2">
    <name type="scientific">Pyronema omphalodes (strain CBS 100304)</name>
    <name type="common">Pyronema confluens</name>
    <dbReference type="NCBI Taxonomy" id="1076935"/>
    <lineage>
        <taxon>Eukaryota</taxon>
        <taxon>Fungi</taxon>
        <taxon>Dikarya</taxon>
        <taxon>Ascomycota</taxon>
        <taxon>Pezizomycotina</taxon>
        <taxon>Pezizomycetes</taxon>
        <taxon>Pezizales</taxon>
        <taxon>Pyronemataceae</taxon>
        <taxon>Pyronema</taxon>
    </lineage>
</organism>
<evidence type="ECO:0000313" key="1">
    <source>
        <dbReference type="EMBL" id="CCX30891.1"/>
    </source>
</evidence>